<evidence type="ECO:0000256" key="3">
    <source>
        <dbReference type="ARBA" id="ARBA00022729"/>
    </source>
</evidence>
<dbReference type="EMBL" id="DF973188">
    <property type="protein sequence ID" value="GAU18614.1"/>
    <property type="molecule type" value="Genomic_DNA"/>
</dbReference>
<organism evidence="8 9">
    <name type="scientific">Trifolium subterraneum</name>
    <name type="common">Subterranean clover</name>
    <dbReference type="NCBI Taxonomy" id="3900"/>
    <lineage>
        <taxon>Eukaryota</taxon>
        <taxon>Viridiplantae</taxon>
        <taxon>Streptophyta</taxon>
        <taxon>Embryophyta</taxon>
        <taxon>Tracheophyta</taxon>
        <taxon>Spermatophyta</taxon>
        <taxon>Magnoliopsida</taxon>
        <taxon>eudicotyledons</taxon>
        <taxon>Gunneridae</taxon>
        <taxon>Pentapetalae</taxon>
        <taxon>rosids</taxon>
        <taxon>fabids</taxon>
        <taxon>Fabales</taxon>
        <taxon>Fabaceae</taxon>
        <taxon>Papilionoideae</taxon>
        <taxon>50 kb inversion clade</taxon>
        <taxon>NPAAA clade</taxon>
        <taxon>Hologalegina</taxon>
        <taxon>IRL clade</taxon>
        <taxon>Trifolieae</taxon>
        <taxon>Trifolium</taxon>
    </lineage>
</organism>
<dbReference type="Pfam" id="PF00560">
    <property type="entry name" value="LRR_1"/>
    <property type="match status" value="2"/>
</dbReference>
<dbReference type="PANTHER" id="PTHR45974:SF134">
    <property type="entry name" value="OS01G0960400 PROTEIN"/>
    <property type="match status" value="1"/>
</dbReference>
<protein>
    <recommendedName>
        <fullName evidence="10">LRR receptor-like serine/threonine-protein kinase</fullName>
    </recommendedName>
</protein>
<keyword evidence="5 7" id="KW-0472">Membrane</keyword>
<comment type="subcellular location">
    <subcellularLocation>
        <location evidence="1">Membrane</location>
    </subcellularLocation>
</comment>
<gene>
    <name evidence="8" type="ORF">TSUD_124450</name>
</gene>
<sequence length="447" mass="50069">MNNNSISGQIPPELYRLPKLVHFLLDNNKLTGYLPPELSKLPNLLILQLDNNNFEGNTIPDTYSNMSKLLKLSLKNCNLKGPIPDLSRIPHLLYLDLSHNQLNESIPSKLSENITTIDLSNNELTGTIPSSFSSLQHLQRLSLANNSLIGSVSSTIWQDKTENGTEKFILELENNRLTTVSGNIDLPSNVTVLLHGNPLCSNNNSLIQLCNSEGVIDTNDLVPTNGNGVCPAQSCPLLYEYSLDCFCAAPLLVRYRLKSPGFKDFLPYINDFKEYLTTGLSINTSQLNFTFQWEAGPRLRMNLKFFPVYLGQNSSHTFNDTEVQRIKSMFTGWNIPDSDLFGPYELLNFNLGLYQNVNTTSSKSGISTGAIVGIVLGAIACAVTLSAIVTLLILRTKLKDYHTVSKRRRGKFLITNQQVYCYFVTYQNVAVVIQINYYRPYLIVHPE</sequence>
<feature type="transmembrane region" description="Helical" evidence="7">
    <location>
        <begin position="370"/>
        <end position="398"/>
    </location>
</feature>
<name>A0A2Z6LLZ9_TRISU</name>
<keyword evidence="9" id="KW-1185">Reference proteome</keyword>
<evidence type="ECO:0000256" key="4">
    <source>
        <dbReference type="ARBA" id="ARBA00022737"/>
    </source>
</evidence>
<evidence type="ECO:0000256" key="6">
    <source>
        <dbReference type="ARBA" id="ARBA00023180"/>
    </source>
</evidence>
<accession>A0A2Z6LLZ9</accession>
<dbReference type="InterPro" id="IPR003591">
    <property type="entry name" value="Leu-rich_rpt_typical-subtyp"/>
</dbReference>
<dbReference type="FunFam" id="3.80.10.10:FF:000383">
    <property type="entry name" value="Leucine-rich repeat receptor protein kinase EMS1"/>
    <property type="match status" value="1"/>
</dbReference>
<dbReference type="InterPro" id="IPR032675">
    <property type="entry name" value="LRR_dom_sf"/>
</dbReference>
<feature type="transmembrane region" description="Helical" evidence="7">
    <location>
        <begin position="419"/>
        <end position="438"/>
    </location>
</feature>
<keyword evidence="7" id="KW-0812">Transmembrane</keyword>
<evidence type="ECO:0008006" key="10">
    <source>
        <dbReference type="Google" id="ProtNLM"/>
    </source>
</evidence>
<dbReference type="InterPro" id="IPR001611">
    <property type="entry name" value="Leu-rich_rpt"/>
</dbReference>
<dbReference type="PANTHER" id="PTHR45974">
    <property type="entry name" value="RECEPTOR-LIKE PROTEIN 55"/>
    <property type="match status" value="1"/>
</dbReference>
<dbReference type="OrthoDB" id="2020077at2759"/>
<evidence type="ECO:0000256" key="1">
    <source>
        <dbReference type="ARBA" id="ARBA00004370"/>
    </source>
</evidence>
<dbReference type="AlphaFoldDB" id="A0A2Z6LLZ9"/>
<evidence type="ECO:0000313" key="8">
    <source>
        <dbReference type="EMBL" id="GAU18614.1"/>
    </source>
</evidence>
<evidence type="ECO:0000256" key="5">
    <source>
        <dbReference type="ARBA" id="ARBA00023136"/>
    </source>
</evidence>
<dbReference type="GO" id="GO:0016020">
    <property type="term" value="C:membrane"/>
    <property type="evidence" value="ECO:0007669"/>
    <property type="project" value="UniProtKB-SubCell"/>
</dbReference>
<dbReference type="Pfam" id="PF13855">
    <property type="entry name" value="LRR_8"/>
    <property type="match status" value="1"/>
</dbReference>
<reference evidence="9" key="1">
    <citation type="journal article" date="2017" name="Front. Plant Sci.">
        <title>Climate Clever Clovers: New Paradigm to Reduce the Environmental Footprint of Ruminants by Breeding Low Methanogenic Forages Utilizing Haplotype Variation.</title>
        <authorList>
            <person name="Kaur P."/>
            <person name="Appels R."/>
            <person name="Bayer P.E."/>
            <person name="Keeble-Gagnere G."/>
            <person name="Wang J."/>
            <person name="Hirakawa H."/>
            <person name="Shirasawa K."/>
            <person name="Vercoe P."/>
            <person name="Stefanova K."/>
            <person name="Durmic Z."/>
            <person name="Nichols P."/>
            <person name="Revell C."/>
            <person name="Isobe S.N."/>
            <person name="Edwards D."/>
            <person name="Erskine W."/>
        </authorList>
    </citation>
    <scope>NUCLEOTIDE SEQUENCE [LARGE SCALE GENOMIC DNA]</scope>
    <source>
        <strain evidence="9">cv. Daliak</strain>
    </source>
</reference>
<evidence type="ECO:0000313" key="9">
    <source>
        <dbReference type="Proteomes" id="UP000242715"/>
    </source>
</evidence>
<proteinExistence type="predicted"/>
<dbReference type="Gene3D" id="3.80.10.10">
    <property type="entry name" value="Ribonuclease Inhibitor"/>
    <property type="match status" value="2"/>
</dbReference>
<keyword evidence="3" id="KW-0732">Signal</keyword>
<evidence type="ECO:0000256" key="2">
    <source>
        <dbReference type="ARBA" id="ARBA00022614"/>
    </source>
</evidence>
<keyword evidence="7" id="KW-1133">Transmembrane helix</keyword>
<dbReference type="Proteomes" id="UP000242715">
    <property type="component" value="Unassembled WGS sequence"/>
</dbReference>
<keyword evidence="6" id="KW-0325">Glycoprotein</keyword>
<dbReference type="SMART" id="SM00369">
    <property type="entry name" value="LRR_TYP"/>
    <property type="match status" value="4"/>
</dbReference>
<dbReference type="SUPFAM" id="SSF52058">
    <property type="entry name" value="L domain-like"/>
    <property type="match status" value="1"/>
</dbReference>
<keyword evidence="4" id="KW-0677">Repeat</keyword>
<evidence type="ECO:0000256" key="7">
    <source>
        <dbReference type="SAM" id="Phobius"/>
    </source>
</evidence>
<keyword evidence="2" id="KW-0433">Leucine-rich repeat</keyword>